<name>A0A0D6L899_9BILA</name>
<dbReference type="Proteomes" id="UP000054495">
    <property type="component" value="Unassembled WGS sequence"/>
</dbReference>
<accession>A0A0D6L899</accession>
<dbReference type="EMBL" id="KE127013">
    <property type="protein sequence ID" value="EPB65821.1"/>
    <property type="molecule type" value="Genomic_DNA"/>
</dbReference>
<gene>
    <name evidence="1" type="ORF">ANCCEY_15106</name>
</gene>
<evidence type="ECO:0000313" key="1">
    <source>
        <dbReference type="EMBL" id="EPB65821.1"/>
    </source>
</evidence>
<protein>
    <submittedName>
        <fullName evidence="1">Uncharacterized protein</fullName>
    </submittedName>
</protein>
<evidence type="ECO:0000313" key="2">
    <source>
        <dbReference type="Proteomes" id="UP000054495"/>
    </source>
</evidence>
<sequence>MFYASTDDHKQRYLFNTMGYGIRWPSPGNYGGVNFHGMFMSTAMVFFQGEGTHVNSPQKT</sequence>
<proteinExistence type="predicted"/>
<dbReference type="AlphaFoldDB" id="A0A0D6L899"/>
<organism evidence="1 2">
    <name type="scientific">Ancylostoma ceylanicum</name>
    <dbReference type="NCBI Taxonomy" id="53326"/>
    <lineage>
        <taxon>Eukaryota</taxon>
        <taxon>Metazoa</taxon>
        <taxon>Ecdysozoa</taxon>
        <taxon>Nematoda</taxon>
        <taxon>Chromadorea</taxon>
        <taxon>Rhabditida</taxon>
        <taxon>Rhabditina</taxon>
        <taxon>Rhabditomorpha</taxon>
        <taxon>Strongyloidea</taxon>
        <taxon>Ancylostomatidae</taxon>
        <taxon>Ancylostomatinae</taxon>
        <taxon>Ancylostoma</taxon>
    </lineage>
</organism>
<keyword evidence="2" id="KW-1185">Reference proteome</keyword>
<reference evidence="1 2" key="1">
    <citation type="submission" date="2013-05" db="EMBL/GenBank/DDBJ databases">
        <title>Draft genome of the parasitic nematode Anyclostoma ceylanicum.</title>
        <authorList>
            <person name="Mitreva M."/>
        </authorList>
    </citation>
    <scope>NUCLEOTIDE SEQUENCE [LARGE SCALE GENOMIC DNA]</scope>
</reference>